<dbReference type="Proteomes" id="UP001190700">
    <property type="component" value="Unassembled WGS sequence"/>
</dbReference>
<evidence type="ECO:0000313" key="3">
    <source>
        <dbReference type="EMBL" id="KAK3257184.1"/>
    </source>
</evidence>
<feature type="compositionally biased region" description="Basic and acidic residues" evidence="2">
    <location>
        <begin position="133"/>
        <end position="146"/>
    </location>
</feature>
<organism evidence="3 4">
    <name type="scientific">Cymbomonas tetramitiformis</name>
    <dbReference type="NCBI Taxonomy" id="36881"/>
    <lineage>
        <taxon>Eukaryota</taxon>
        <taxon>Viridiplantae</taxon>
        <taxon>Chlorophyta</taxon>
        <taxon>Pyramimonadophyceae</taxon>
        <taxon>Pyramimonadales</taxon>
        <taxon>Pyramimonadaceae</taxon>
        <taxon>Cymbomonas</taxon>
    </lineage>
</organism>
<dbReference type="EMBL" id="LGRX02020890">
    <property type="protein sequence ID" value="KAK3257184.1"/>
    <property type="molecule type" value="Genomic_DNA"/>
</dbReference>
<dbReference type="AlphaFoldDB" id="A0AAE0FCI4"/>
<name>A0AAE0FCI4_9CHLO</name>
<feature type="region of interest" description="Disordered" evidence="2">
    <location>
        <begin position="125"/>
        <end position="159"/>
    </location>
</feature>
<feature type="coiled-coil region" evidence="1">
    <location>
        <begin position="299"/>
        <end position="330"/>
    </location>
</feature>
<proteinExistence type="predicted"/>
<feature type="coiled-coil region" evidence="1">
    <location>
        <begin position="63"/>
        <end position="108"/>
    </location>
</feature>
<comment type="caution">
    <text evidence="3">The sequence shown here is derived from an EMBL/GenBank/DDBJ whole genome shotgun (WGS) entry which is preliminary data.</text>
</comment>
<protein>
    <submittedName>
        <fullName evidence="3">Uncharacterized protein</fullName>
    </submittedName>
</protein>
<accession>A0AAE0FCI4</accession>
<reference evidence="3 4" key="1">
    <citation type="journal article" date="2015" name="Genome Biol. Evol.">
        <title>Comparative Genomics of a Bacterivorous Green Alga Reveals Evolutionary Causalities and Consequences of Phago-Mixotrophic Mode of Nutrition.</title>
        <authorList>
            <person name="Burns J.A."/>
            <person name="Paasch A."/>
            <person name="Narechania A."/>
            <person name="Kim E."/>
        </authorList>
    </citation>
    <scope>NUCLEOTIDE SEQUENCE [LARGE SCALE GENOMIC DNA]</scope>
    <source>
        <strain evidence="3 4">PLY_AMNH</strain>
    </source>
</reference>
<evidence type="ECO:0000256" key="2">
    <source>
        <dbReference type="SAM" id="MobiDB-lite"/>
    </source>
</evidence>
<evidence type="ECO:0000313" key="4">
    <source>
        <dbReference type="Proteomes" id="UP001190700"/>
    </source>
</evidence>
<gene>
    <name evidence="3" type="ORF">CYMTET_33720</name>
</gene>
<evidence type="ECO:0000256" key="1">
    <source>
        <dbReference type="SAM" id="Coils"/>
    </source>
</evidence>
<sequence length="361" mass="40584">MANPLSLAAFAGGAIMMFVSRRKGSAVVEHTESYPDNDEEYTKALLEHIKGLETHISTVYAEKMALEDQVFQLNQKLQSESERREKVAAPLQKEVQSLTEEYNRARAEAIQAWGEVATIRSSMEGIKQVQQEPEPKKETKPAEEPAKPPPKVESFSSVLDNPKFIEVPASSAGSEQKGAPHAAPVEVKPMQAVPAQPPPSQTQKFDPMMVQQQMLALKAQLQDPALPDAQKQMAILQFQALTKQVTQHMQQQPAQQQPVQQQPAQQQSLQQPVQLQGKLLLLNQQQNEAIKQQMMINQQNEAAARMMHQQQQMQQMQQQQMQQMQQQQQQQAMMRQATMVPPQMQQQMLPPGQCSELSPST</sequence>
<keyword evidence="4" id="KW-1185">Reference proteome</keyword>
<keyword evidence="1" id="KW-0175">Coiled coil</keyword>